<keyword evidence="1" id="KW-1133">Transmembrane helix</keyword>
<dbReference type="RefSeq" id="WP_172162909.1">
    <property type="nucleotide sequence ID" value="NZ_CP053564.1"/>
</dbReference>
<dbReference type="NCBIfam" id="NF038065">
    <property type="entry name" value="Pr6Pr"/>
    <property type="match status" value="1"/>
</dbReference>
<feature type="transmembrane region" description="Helical" evidence="1">
    <location>
        <begin position="176"/>
        <end position="198"/>
    </location>
</feature>
<protein>
    <submittedName>
        <fullName evidence="2">Pr6Pr family membrane protein</fullName>
    </submittedName>
</protein>
<evidence type="ECO:0000313" key="3">
    <source>
        <dbReference type="Proteomes" id="UP000505377"/>
    </source>
</evidence>
<dbReference type="AlphaFoldDB" id="A0A6M6JND5"/>
<dbReference type="InterPro" id="IPR049713">
    <property type="entry name" value="Pr6Pr-like"/>
</dbReference>
<dbReference type="EMBL" id="CP053564">
    <property type="protein sequence ID" value="QJY48743.1"/>
    <property type="molecule type" value="Genomic_DNA"/>
</dbReference>
<evidence type="ECO:0000256" key="1">
    <source>
        <dbReference type="SAM" id="Phobius"/>
    </source>
</evidence>
<reference evidence="2 3" key="1">
    <citation type="submission" date="2020-05" db="EMBL/GenBank/DDBJ databases">
        <authorList>
            <person name="Mo P."/>
        </authorList>
    </citation>
    <scope>NUCLEOTIDE SEQUENCE [LARGE SCALE GENOMIC DNA]</scope>
    <source>
        <strain evidence="2 3">Gen01</strain>
    </source>
</reference>
<feature type="transmembrane region" description="Helical" evidence="1">
    <location>
        <begin position="78"/>
        <end position="100"/>
    </location>
</feature>
<name>A0A6M6JND5_9PSEU</name>
<feature type="transmembrane region" description="Helical" evidence="1">
    <location>
        <begin position="112"/>
        <end position="129"/>
    </location>
</feature>
<feature type="transmembrane region" description="Helical" evidence="1">
    <location>
        <begin position="141"/>
        <end position="164"/>
    </location>
</feature>
<accession>A0A6M6JND5</accession>
<organism evidence="2 3">
    <name type="scientific">Pseudonocardia broussonetiae</name>
    <dbReference type="NCBI Taxonomy" id="2736640"/>
    <lineage>
        <taxon>Bacteria</taxon>
        <taxon>Bacillati</taxon>
        <taxon>Actinomycetota</taxon>
        <taxon>Actinomycetes</taxon>
        <taxon>Pseudonocardiales</taxon>
        <taxon>Pseudonocardiaceae</taxon>
        <taxon>Pseudonocardia</taxon>
    </lineage>
</organism>
<proteinExistence type="predicted"/>
<sequence>MSVTGRVWNAATAAVVVVALALQIPITAAAQDGAFDTPAARVANLFTFFTILTNLLVAGTSAAIALRPERRSTVLAVLRLDALVGIAVTAAVYHTLLAGLRDLSGAEEVANQLFHSVSPALALVGWVLFGPRGTTDRRVVLLSLAYPVAWLAFTLVRGAVIGWYPYPFVDVVELGYAQVAFNCVGIAVLFGVLAAAVLGVDRLLGRRAVGGARIGA</sequence>
<evidence type="ECO:0000313" key="2">
    <source>
        <dbReference type="EMBL" id="QJY48743.1"/>
    </source>
</evidence>
<dbReference type="KEGG" id="pbro:HOP40_25635"/>
<keyword evidence="3" id="KW-1185">Reference proteome</keyword>
<gene>
    <name evidence="2" type="ORF">HOP40_25635</name>
</gene>
<keyword evidence="1" id="KW-0472">Membrane</keyword>
<dbReference type="Proteomes" id="UP000505377">
    <property type="component" value="Chromosome"/>
</dbReference>
<keyword evidence="1" id="KW-0812">Transmembrane</keyword>
<feature type="transmembrane region" description="Helical" evidence="1">
    <location>
        <begin position="46"/>
        <end position="66"/>
    </location>
</feature>